<accession>A0A9P8QHQ9</accession>
<comment type="caution">
    <text evidence="3">The sequence shown here is derived from an EMBL/GenBank/DDBJ whole genome shotgun (WGS) entry which is preliminary data.</text>
</comment>
<keyword evidence="2" id="KW-0732">Signal</keyword>
<evidence type="ECO:0000313" key="4">
    <source>
        <dbReference type="Proteomes" id="UP000827724"/>
    </source>
</evidence>
<proteinExistence type="predicted"/>
<dbReference type="OrthoDB" id="4153189at2759"/>
<feature type="chain" id="PRO_5040317927" evidence="2">
    <location>
        <begin position="17"/>
        <end position="306"/>
    </location>
</feature>
<dbReference type="EMBL" id="JAIWOZ010000005">
    <property type="protein sequence ID" value="KAH6605326.1"/>
    <property type="molecule type" value="Genomic_DNA"/>
</dbReference>
<sequence length="306" mass="32061">MAFALLLPMLASGVAAQHMALPLINYDEVVNALNPNDPGYQVCTAAGDFISSCVAQAGGSEGLSTANAVSVAACACCLGTTDVAPIYSTCADYLGSEAPQLSSQISAIFHLTILTISVFSASKLVVHPFSGLLAEQGSRRNRARDGCWINRRTYQSVRYWRIRERFRKLIQCCRDTCARLYPNDGHITWTDEIDSYASTCRDWAVTGRSAETAYSVAKTFATFCEHFSDACSVSTAAPTGDTNTNDVPFPPPGTAGSSGETTAAGGRVTVTVTQGPATTTSHNAAPTAGLGFAAGALAVAGFAIML</sequence>
<dbReference type="Proteomes" id="UP000827724">
    <property type="component" value="Unassembled WGS sequence"/>
</dbReference>
<feature type="signal peptide" evidence="2">
    <location>
        <begin position="1"/>
        <end position="16"/>
    </location>
</feature>
<gene>
    <name evidence="3" type="ORF">Trco_007033</name>
</gene>
<evidence type="ECO:0000313" key="3">
    <source>
        <dbReference type="EMBL" id="KAH6605326.1"/>
    </source>
</evidence>
<dbReference type="AlphaFoldDB" id="A0A9P8QHQ9"/>
<evidence type="ECO:0000256" key="2">
    <source>
        <dbReference type="SAM" id="SignalP"/>
    </source>
</evidence>
<feature type="region of interest" description="Disordered" evidence="1">
    <location>
        <begin position="239"/>
        <end position="262"/>
    </location>
</feature>
<evidence type="ECO:0000256" key="1">
    <source>
        <dbReference type="SAM" id="MobiDB-lite"/>
    </source>
</evidence>
<keyword evidence="4" id="KW-1185">Reference proteome</keyword>
<protein>
    <submittedName>
        <fullName evidence="3">Uncharacterized protein</fullName>
    </submittedName>
</protein>
<organism evidence="3 4">
    <name type="scientific">Trichoderma cornu-damae</name>
    <dbReference type="NCBI Taxonomy" id="654480"/>
    <lineage>
        <taxon>Eukaryota</taxon>
        <taxon>Fungi</taxon>
        <taxon>Dikarya</taxon>
        <taxon>Ascomycota</taxon>
        <taxon>Pezizomycotina</taxon>
        <taxon>Sordariomycetes</taxon>
        <taxon>Hypocreomycetidae</taxon>
        <taxon>Hypocreales</taxon>
        <taxon>Hypocreaceae</taxon>
        <taxon>Trichoderma</taxon>
    </lineage>
</organism>
<reference evidence="3" key="1">
    <citation type="submission" date="2021-08" db="EMBL/GenBank/DDBJ databases">
        <title>Chromosome-Level Trichoderma cornu-damae using Hi-C Data.</title>
        <authorList>
            <person name="Kim C.S."/>
        </authorList>
    </citation>
    <scope>NUCLEOTIDE SEQUENCE</scope>
    <source>
        <strain evidence="3">KA19-0412C</strain>
    </source>
</reference>
<name>A0A9P8QHQ9_9HYPO</name>